<proteinExistence type="predicted"/>
<dbReference type="AlphaFoldDB" id="A0A6T8AYK6"/>
<dbReference type="EMBL" id="HBKO01027065">
    <property type="protein sequence ID" value="CAE2237864.1"/>
    <property type="molecule type" value="Transcribed_RNA"/>
</dbReference>
<protein>
    <recommendedName>
        <fullName evidence="7">Glutathione transferase</fullName>
    </recommendedName>
</protein>
<dbReference type="GO" id="GO:0006691">
    <property type="term" value="P:leukotriene metabolic process"/>
    <property type="evidence" value="ECO:0007669"/>
    <property type="project" value="UniProtKB-ARBA"/>
</dbReference>
<feature type="transmembrane region" description="Helical" evidence="5">
    <location>
        <begin position="12"/>
        <end position="29"/>
    </location>
</feature>
<comment type="subcellular location">
    <subcellularLocation>
        <location evidence="1">Membrane</location>
        <topology evidence="1">Multi-pass membrane protein</topology>
    </subcellularLocation>
</comment>
<feature type="transmembrane region" description="Helical" evidence="5">
    <location>
        <begin position="126"/>
        <end position="147"/>
    </location>
</feature>
<dbReference type="PANTHER" id="PTHR10250:SF26">
    <property type="entry name" value="GLUTATHIONE S-TRANSFERASE 3, MITOCHONDRIAL"/>
    <property type="match status" value="1"/>
</dbReference>
<feature type="transmembrane region" description="Helical" evidence="5">
    <location>
        <begin position="73"/>
        <end position="106"/>
    </location>
</feature>
<dbReference type="SUPFAM" id="SSF161084">
    <property type="entry name" value="MAPEG domain-like"/>
    <property type="match status" value="1"/>
</dbReference>
<evidence type="ECO:0000256" key="5">
    <source>
        <dbReference type="SAM" id="Phobius"/>
    </source>
</evidence>
<keyword evidence="2 5" id="KW-0812">Transmembrane</keyword>
<reference evidence="6" key="1">
    <citation type="submission" date="2021-01" db="EMBL/GenBank/DDBJ databases">
        <authorList>
            <person name="Corre E."/>
            <person name="Pelletier E."/>
            <person name="Niang G."/>
            <person name="Scheremetjew M."/>
            <person name="Finn R."/>
            <person name="Kale V."/>
            <person name="Holt S."/>
            <person name="Cochrane G."/>
            <person name="Meng A."/>
            <person name="Brown T."/>
            <person name="Cohen L."/>
        </authorList>
    </citation>
    <scope>NUCLEOTIDE SEQUENCE</scope>
    <source>
        <strain evidence="6">UIO037</strain>
    </source>
</reference>
<organism evidence="6">
    <name type="scientific">Prymnesium polylepis</name>
    <dbReference type="NCBI Taxonomy" id="72548"/>
    <lineage>
        <taxon>Eukaryota</taxon>
        <taxon>Haptista</taxon>
        <taxon>Haptophyta</taxon>
        <taxon>Prymnesiophyceae</taxon>
        <taxon>Prymnesiales</taxon>
        <taxon>Prymnesiaceae</taxon>
        <taxon>Prymnesium</taxon>
    </lineage>
</organism>
<dbReference type="Pfam" id="PF01124">
    <property type="entry name" value="MAPEG"/>
    <property type="match status" value="1"/>
</dbReference>
<dbReference type="InterPro" id="IPR050997">
    <property type="entry name" value="MAPEG"/>
</dbReference>
<dbReference type="GO" id="GO:0016020">
    <property type="term" value="C:membrane"/>
    <property type="evidence" value="ECO:0007669"/>
    <property type="project" value="UniProtKB-SubCell"/>
</dbReference>
<dbReference type="PANTHER" id="PTHR10250">
    <property type="entry name" value="MICROSOMAL GLUTATHIONE S-TRANSFERASE"/>
    <property type="match status" value="1"/>
</dbReference>
<dbReference type="GO" id="GO:0004602">
    <property type="term" value="F:glutathione peroxidase activity"/>
    <property type="evidence" value="ECO:0007669"/>
    <property type="project" value="TreeGrafter"/>
</dbReference>
<keyword evidence="4 5" id="KW-0472">Membrane</keyword>
<dbReference type="InterPro" id="IPR023352">
    <property type="entry name" value="MAPEG-like_dom_sf"/>
</dbReference>
<dbReference type="Gene3D" id="1.20.120.550">
    <property type="entry name" value="Membrane associated eicosanoid/glutathione metabolism-like domain"/>
    <property type="match status" value="1"/>
</dbReference>
<evidence type="ECO:0000256" key="4">
    <source>
        <dbReference type="ARBA" id="ARBA00023136"/>
    </source>
</evidence>
<evidence type="ECO:0000256" key="1">
    <source>
        <dbReference type="ARBA" id="ARBA00004141"/>
    </source>
</evidence>
<evidence type="ECO:0008006" key="7">
    <source>
        <dbReference type="Google" id="ProtNLM"/>
    </source>
</evidence>
<evidence type="ECO:0000256" key="3">
    <source>
        <dbReference type="ARBA" id="ARBA00022989"/>
    </source>
</evidence>
<sequence length="148" mass="15821">MTTIVLPANYPYTLLSATVLPFVTSFIMGGKVMGARSTFGVPLPNLYAVPSVHEKADAFNRVQRGHQNMFETLQLVIAMVLVAGLKYPVVAAALSTAYCVGNYFYLVGYADQDKDVKGARYSNPLAALKPIGMLGSMFACAAACVAML</sequence>
<evidence type="ECO:0000313" key="6">
    <source>
        <dbReference type="EMBL" id="CAE2237864.1"/>
    </source>
</evidence>
<dbReference type="GO" id="GO:0005635">
    <property type="term" value="C:nuclear envelope"/>
    <property type="evidence" value="ECO:0007669"/>
    <property type="project" value="TreeGrafter"/>
</dbReference>
<gene>
    <name evidence="6" type="ORF">CPOL0286_LOCUS12432</name>
</gene>
<dbReference type="InterPro" id="IPR001129">
    <property type="entry name" value="Membr-assoc_MAPEG"/>
</dbReference>
<evidence type="ECO:0000256" key="2">
    <source>
        <dbReference type="ARBA" id="ARBA00022692"/>
    </source>
</evidence>
<accession>A0A6T8AYK6</accession>
<name>A0A6T8AYK6_9EUKA</name>
<keyword evidence="3 5" id="KW-1133">Transmembrane helix</keyword>
<dbReference type="GO" id="GO:0004364">
    <property type="term" value="F:glutathione transferase activity"/>
    <property type="evidence" value="ECO:0007669"/>
    <property type="project" value="TreeGrafter"/>
</dbReference>
<dbReference type="GO" id="GO:0005783">
    <property type="term" value="C:endoplasmic reticulum"/>
    <property type="evidence" value="ECO:0007669"/>
    <property type="project" value="TreeGrafter"/>
</dbReference>